<keyword evidence="5 7" id="KW-1133">Transmembrane helix</keyword>
<dbReference type="PATRIC" id="fig|1121307.3.peg.1609"/>
<dbReference type="InterPro" id="IPR035906">
    <property type="entry name" value="MetI-like_sf"/>
</dbReference>
<dbReference type="EMBL" id="LFVU01000026">
    <property type="protein sequence ID" value="KMT21985.1"/>
    <property type="molecule type" value="Genomic_DNA"/>
</dbReference>
<evidence type="ECO:0000256" key="2">
    <source>
        <dbReference type="ARBA" id="ARBA00022448"/>
    </source>
</evidence>
<evidence type="ECO:0000256" key="1">
    <source>
        <dbReference type="ARBA" id="ARBA00004651"/>
    </source>
</evidence>
<protein>
    <submittedName>
        <fullName evidence="9">Glutamine transport system permease protein GlnP</fullName>
    </submittedName>
</protein>
<dbReference type="OrthoDB" id="92598at2"/>
<dbReference type="STRING" id="1121307.CLCY_3c02560"/>
<dbReference type="AlphaFoldDB" id="A0A0J8D7F1"/>
<evidence type="ECO:0000256" key="4">
    <source>
        <dbReference type="ARBA" id="ARBA00022692"/>
    </source>
</evidence>
<evidence type="ECO:0000313" key="10">
    <source>
        <dbReference type="Proteomes" id="UP000036756"/>
    </source>
</evidence>
<feature type="domain" description="ABC transmembrane type-1" evidence="8">
    <location>
        <begin position="20"/>
        <end position="209"/>
    </location>
</feature>
<evidence type="ECO:0000256" key="3">
    <source>
        <dbReference type="ARBA" id="ARBA00022475"/>
    </source>
</evidence>
<evidence type="ECO:0000313" key="9">
    <source>
        <dbReference type="EMBL" id="KMT21985.1"/>
    </source>
</evidence>
<dbReference type="GO" id="GO:0006865">
    <property type="term" value="P:amino acid transport"/>
    <property type="evidence" value="ECO:0007669"/>
    <property type="project" value="TreeGrafter"/>
</dbReference>
<comment type="caution">
    <text evidence="9">The sequence shown here is derived from an EMBL/GenBank/DDBJ whole genome shotgun (WGS) entry which is preliminary data.</text>
</comment>
<keyword evidence="4 7" id="KW-0812">Transmembrane</keyword>
<keyword evidence="10" id="KW-1185">Reference proteome</keyword>
<keyword evidence="6 7" id="KW-0472">Membrane</keyword>
<dbReference type="Pfam" id="PF00528">
    <property type="entry name" value="BPD_transp_1"/>
    <property type="match status" value="1"/>
</dbReference>
<dbReference type="GO" id="GO:0043190">
    <property type="term" value="C:ATP-binding cassette (ABC) transporter complex"/>
    <property type="evidence" value="ECO:0007669"/>
    <property type="project" value="InterPro"/>
</dbReference>
<comment type="subcellular location">
    <subcellularLocation>
        <location evidence="1 7">Cell membrane</location>
        <topology evidence="1 7">Multi-pass membrane protein</topology>
    </subcellularLocation>
</comment>
<dbReference type="CDD" id="cd06261">
    <property type="entry name" value="TM_PBP2"/>
    <property type="match status" value="1"/>
</dbReference>
<dbReference type="InterPro" id="IPR010065">
    <property type="entry name" value="AA_ABC_transptr_permease_3TM"/>
</dbReference>
<feature type="transmembrane region" description="Helical" evidence="7">
    <location>
        <begin position="65"/>
        <end position="83"/>
    </location>
</feature>
<reference evidence="9 10" key="1">
    <citation type="submission" date="2015-06" db="EMBL/GenBank/DDBJ databases">
        <title>Draft genome sequence of the purine-degrading Clostridium cylindrosporum HC-1 (DSM 605).</title>
        <authorList>
            <person name="Poehlein A."/>
            <person name="Schiel-Bengelsdorf B."/>
            <person name="Bengelsdorf F."/>
            <person name="Daniel R."/>
            <person name="Duerre P."/>
        </authorList>
    </citation>
    <scope>NUCLEOTIDE SEQUENCE [LARGE SCALE GENOMIC DNA]</scope>
    <source>
        <strain evidence="9 10">DSM 605</strain>
    </source>
</reference>
<feature type="transmembrane region" description="Helical" evidence="7">
    <location>
        <begin position="24"/>
        <end position="44"/>
    </location>
</feature>
<evidence type="ECO:0000256" key="5">
    <source>
        <dbReference type="ARBA" id="ARBA00022989"/>
    </source>
</evidence>
<gene>
    <name evidence="9" type="primary">glnP</name>
    <name evidence="9" type="ORF">CLCY_3c02560</name>
</gene>
<dbReference type="NCBIfam" id="TIGR01726">
    <property type="entry name" value="HEQRo_perm_3TM"/>
    <property type="match status" value="1"/>
</dbReference>
<dbReference type="Gene3D" id="1.10.3720.10">
    <property type="entry name" value="MetI-like"/>
    <property type="match status" value="1"/>
</dbReference>
<organism evidence="9 10">
    <name type="scientific">Clostridium cylindrosporum DSM 605</name>
    <dbReference type="NCBI Taxonomy" id="1121307"/>
    <lineage>
        <taxon>Bacteria</taxon>
        <taxon>Bacillati</taxon>
        <taxon>Bacillota</taxon>
        <taxon>Clostridia</taxon>
        <taxon>Eubacteriales</taxon>
        <taxon>Clostridiaceae</taxon>
        <taxon>Clostridium</taxon>
    </lineage>
</organism>
<feature type="transmembrane region" description="Helical" evidence="7">
    <location>
        <begin position="188"/>
        <end position="208"/>
    </location>
</feature>
<keyword evidence="2 7" id="KW-0813">Transport</keyword>
<evidence type="ECO:0000256" key="7">
    <source>
        <dbReference type="RuleBase" id="RU363032"/>
    </source>
</evidence>
<dbReference type="GO" id="GO:0022857">
    <property type="term" value="F:transmembrane transporter activity"/>
    <property type="evidence" value="ECO:0007669"/>
    <property type="project" value="InterPro"/>
</dbReference>
<dbReference type="SUPFAM" id="SSF161098">
    <property type="entry name" value="MetI-like"/>
    <property type="match status" value="1"/>
</dbReference>
<proteinExistence type="inferred from homology"/>
<dbReference type="PANTHER" id="PTHR30614">
    <property type="entry name" value="MEMBRANE COMPONENT OF AMINO ACID ABC TRANSPORTER"/>
    <property type="match status" value="1"/>
</dbReference>
<sequence length="218" mass="24295">MDNTGLNLVIKSLPLLWDGLQQTLYVAVVSIIIGILGGILFGIIRSSKNILFGIITRIFIEFFRAVPLLVWLFIFFFGLPLAFNMDISAKSTSIIVFSLWAITEIGEIVRGSIESIPKGQVEAGKSLGLNRLELYRYVLLPQAIKRTIPSSINVCTRVIKTTSLTVLIGVVELIKVGQQIIERTSQSAVIYTSLFVIYFLLCYPLSLYSKKLEGKFSL</sequence>
<dbReference type="PANTHER" id="PTHR30614:SF36">
    <property type="entry name" value="ABC TRANSPORTER MEMBRANE-SPANNING PERMEASE-GLUTAMINE TRANSPORT"/>
    <property type="match status" value="1"/>
</dbReference>
<dbReference type="InterPro" id="IPR000515">
    <property type="entry name" value="MetI-like"/>
</dbReference>
<evidence type="ECO:0000259" key="8">
    <source>
        <dbReference type="PROSITE" id="PS50928"/>
    </source>
</evidence>
<dbReference type="Proteomes" id="UP000036756">
    <property type="component" value="Unassembled WGS sequence"/>
</dbReference>
<comment type="similarity">
    <text evidence="7">Belongs to the binding-protein-dependent transport system permease family.</text>
</comment>
<keyword evidence="3" id="KW-1003">Cell membrane</keyword>
<dbReference type="InterPro" id="IPR043429">
    <property type="entry name" value="ArtM/GltK/GlnP/TcyL/YhdX-like"/>
</dbReference>
<dbReference type="PROSITE" id="PS50928">
    <property type="entry name" value="ABC_TM1"/>
    <property type="match status" value="1"/>
</dbReference>
<dbReference type="RefSeq" id="WP_048570623.1">
    <property type="nucleotide sequence ID" value="NZ_LFVU01000026.1"/>
</dbReference>
<accession>A0A0J8D7F1</accession>
<name>A0A0J8D7F1_CLOCY</name>
<evidence type="ECO:0000256" key="6">
    <source>
        <dbReference type="ARBA" id="ARBA00023136"/>
    </source>
</evidence>